<proteinExistence type="predicted"/>
<dbReference type="VEuPathDB" id="FungiDB:TRIVIDRAFT_220441"/>
<evidence type="ECO:0000313" key="2">
    <source>
        <dbReference type="EMBL" id="EHK25006.1"/>
    </source>
</evidence>
<accession>G9MLB6</accession>
<name>G9MLB6_HYPVG</name>
<dbReference type="OMA" id="THACCTY"/>
<dbReference type="Proteomes" id="UP000007115">
    <property type="component" value="Unassembled WGS sequence"/>
</dbReference>
<evidence type="ECO:0000256" key="1">
    <source>
        <dbReference type="SAM" id="SignalP"/>
    </source>
</evidence>
<dbReference type="HOGENOM" id="CLU_2085155_0_0_1"/>
<keyword evidence="1" id="KW-0732">Signal</keyword>
<reference evidence="2 3" key="1">
    <citation type="journal article" date="2011" name="Genome Biol.">
        <title>Comparative genome sequence analysis underscores mycoparasitism as the ancestral life style of Trichoderma.</title>
        <authorList>
            <person name="Kubicek C.P."/>
            <person name="Herrera-Estrella A."/>
            <person name="Seidl-Seiboth V."/>
            <person name="Martinez D.A."/>
            <person name="Druzhinina I.S."/>
            <person name="Thon M."/>
            <person name="Zeilinger S."/>
            <person name="Casas-Flores S."/>
            <person name="Horwitz B.A."/>
            <person name="Mukherjee P.K."/>
            <person name="Mukherjee M."/>
            <person name="Kredics L."/>
            <person name="Alcaraz L.D."/>
            <person name="Aerts A."/>
            <person name="Antal Z."/>
            <person name="Atanasova L."/>
            <person name="Cervantes-Badillo M.G."/>
            <person name="Challacombe J."/>
            <person name="Chertkov O."/>
            <person name="McCluskey K."/>
            <person name="Coulpier F."/>
            <person name="Deshpande N."/>
            <person name="von Doehren H."/>
            <person name="Ebbole D.J."/>
            <person name="Esquivel-Naranjo E.U."/>
            <person name="Fekete E."/>
            <person name="Flipphi M."/>
            <person name="Glaser F."/>
            <person name="Gomez-Rodriguez E.Y."/>
            <person name="Gruber S."/>
            <person name="Han C."/>
            <person name="Henrissat B."/>
            <person name="Hermosa R."/>
            <person name="Hernandez-Onate M."/>
            <person name="Karaffa L."/>
            <person name="Kosti I."/>
            <person name="Le Crom S."/>
            <person name="Lindquist E."/>
            <person name="Lucas S."/>
            <person name="Luebeck M."/>
            <person name="Luebeck P.S."/>
            <person name="Margeot A."/>
            <person name="Metz B."/>
            <person name="Misra M."/>
            <person name="Nevalainen H."/>
            <person name="Omann M."/>
            <person name="Packer N."/>
            <person name="Perrone G."/>
            <person name="Uresti-Rivera E.E."/>
            <person name="Salamov A."/>
            <person name="Schmoll M."/>
            <person name="Seiboth B."/>
            <person name="Shapiro H."/>
            <person name="Sukno S."/>
            <person name="Tamayo-Ramos J.A."/>
            <person name="Tisch D."/>
            <person name="Wiest A."/>
            <person name="Wilkinson H.H."/>
            <person name="Zhang M."/>
            <person name="Coutinho P.M."/>
            <person name="Kenerley C.M."/>
            <person name="Monte E."/>
            <person name="Baker S.E."/>
            <person name="Grigoriev I.V."/>
        </authorList>
    </citation>
    <scope>NUCLEOTIDE SEQUENCE [LARGE SCALE GENOMIC DNA]</scope>
    <source>
        <strain evidence="3">Gv29-8 / FGSC 10586</strain>
    </source>
</reference>
<gene>
    <name evidence="2" type="ORF">TRIVIDRAFT_220441</name>
</gene>
<dbReference type="InParanoid" id="G9MLB6"/>
<dbReference type="RefSeq" id="XP_013959202.1">
    <property type="nucleotide sequence ID" value="XM_014103727.1"/>
</dbReference>
<feature type="signal peptide" evidence="1">
    <location>
        <begin position="1"/>
        <end position="19"/>
    </location>
</feature>
<protein>
    <submittedName>
        <fullName evidence="2">Uncharacterized protein</fullName>
    </submittedName>
</protein>
<evidence type="ECO:0000313" key="3">
    <source>
        <dbReference type="Proteomes" id="UP000007115"/>
    </source>
</evidence>
<keyword evidence="3" id="KW-1185">Reference proteome</keyword>
<dbReference type="EMBL" id="ABDF02000004">
    <property type="protein sequence ID" value="EHK25006.1"/>
    <property type="molecule type" value="Genomic_DNA"/>
</dbReference>
<comment type="caution">
    <text evidence="2">The sequence shown here is derived from an EMBL/GenBank/DDBJ whole genome shotgun (WGS) entry which is preliminary data.</text>
</comment>
<organism evidence="2 3">
    <name type="scientific">Hypocrea virens (strain Gv29-8 / FGSC 10586)</name>
    <name type="common">Gliocladium virens</name>
    <name type="synonym">Trichoderma virens</name>
    <dbReference type="NCBI Taxonomy" id="413071"/>
    <lineage>
        <taxon>Eukaryota</taxon>
        <taxon>Fungi</taxon>
        <taxon>Dikarya</taxon>
        <taxon>Ascomycota</taxon>
        <taxon>Pezizomycotina</taxon>
        <taxon>Sordariomycetes</taxon>
        <taxon>Hypocreomycetidae</taxon>
        <taxon>Hypocreales</taxon>
        <taxon>Hypocreaceae</taxon>
        <taxon>Trichoderma</taxon>
    </lineage>
</organism>
<feature type="chain" id="PRO_5003523683" evidence="1">
    <location>
        <begin position="20"/>
        <end position="117"/>
    </location>
</feature>
<sequence>MKLYSAIFAVITLFSTAEACKCWNSYGRHVSEYTHACCTYTGGIFNNGNCDGDIFDKIGVFTKCCENLGTESDCECPDCPQEDARRKSLSLAPMTDAERADFAAKKSEKQRSVPFIG</sequence>
<dbReference type="GeneID" id="25791488"/>
<dbReference type="OrthoDB" id="2886613at2759"/>
<dbReference type="AlphaFoldDB" id="G9MLB6"/>